<keyword evidence="17" id="KW-1185">Reference proteome</keyword>
<name>A0A194PFT8_PAPXU</name>
<dbReference type="AlphaFoldDB" id="A0A194PFT8"/>
<accession>A0A194PFT8</accession>
<keyword evidence="4" id="KW-0964">Secreted</keyword>
<dbReference type="SUPFAM" id="SSF54897">
    <property type="entry name" value="Protease propeptides/inhibitors"/>
    <property type="match status" value="1"/>
</dbReference>
<dbReference type="InterPro" id="IPR003146">
    <property type="entry name" value="M14A_act_pep"/>
</dbReference>
<dbReference type="Gene3D" id="3.40.630.10">
    <property type="entry name" value="Zn peptidases"/>
    <property type="match status" value="2"/>
</dbReference>
<dbReference type="Pfam" id="PF00246">
    <property type="entry name" value="Peptidase_M14"/>
    <property type="match status" value="2"/>
</dbReference>
<dbReference type="PRINTS" id="PR00765">
    <property type="entry name" value="CRBOXYPTASEA"/>
</dbReference>
<proteinExistence type="inferred from homology"/>
<dbReference type="InterPro" id="IPR000834">
    <property type="entry name" value="Peptidase_M14"/>
</dbReference>
<evidence type="ECO:0000256" key="10">
    <source>
        <dbReference type="ARBA" id="ARBA00022833"/>
    </source>
</evidence>
<keyword evidence="8" id="KW-0732">Signal</keyword>
<comment type="function">
    <text evidence="13">Involved in the digestion of the blood meal.</text>
</comment>
<comment type="similarity">
    <text evidence="3 14">Belongs to the peptidase M14 family.</text>
</comment>
<dbReference type="FunFam" id="3.40.630.10:FF:000040">
    <property type="entry name" value="zinc carboxypeptidase"/>
    <property type="match status" value="1"/>
</dbReference>
<dbReference type="SMART" id="SM00631">
    <property type="entry name" value="Zn_pept"/>
    <property type="match status" value="2"/>
</dbReference>
<evidence type="ECO:0000256" key="7">
    <source>
        <dbReference type="ARBA" id="ARBA00022723"/>
    </source>
</evidence>
<evidence type="ECO:0000256" key="9">
    <source>
        <dbReference type="ARBA" id="ARBA00022801"/>
    </source>
</evidence>
<dbReference type="Gene3D" id="3.30.70.340">
    <property type="entry name" value="Metallocarboxypeptidase-like"/>
    <property type="match status" value="1"/>
</dbReference>
<evidence type="ECO:0000313" key="17">
    <source>
        <dbReference type="Proteomes" id="UP000053268"/>
    </source>
</evidence>
<gene>
    <name evidence="16" type="ORF">RR46_13378</name>
</gene>
<dbReference type="PANTHER" id="PTHR11705">
    <property type="entry name" value="PROTEASE FAMILY M14 CARBOXYPEPTIDASE A,B"/>
    <property type="match status" value="1"/>
</dbReference>
<dbReference type="EMBL" id="KQ459604">
    <property type="protein sequence ID" value="KPI92157.1"/>
    <property type="molecule type" value="Genomic_DNA"/>
</dbReference>
<dbReference type="PANTHER" id="PTHR11705:SF153">
    <property type="entry name" value="ZINC CARBOXYPEPTIDASE A 1-LIKE PROTEIN"/>
    <property type="match status" value="1"/>
</dbReference>
<evidence type="ECO:0000256" key="2">
    <source>
        <dbReference type="ARBA" id="ARBA00004613"/>
    </source>
</evidence>
<evidence type="ECO:0000256" key="6">
    <source>
        <dbReference type="ARBA" id="ARBA00022670"/>
    </source>
</evidence>
<evidence type="ECO:0000259" key="15">
    <source>
        <dbReference type="PROSITE" id="PS52035"/>
    </source>
</evidence>
<evidence type="ECO:0000256" key="8">
    <source>
        <dbReference type="ARBA" id="ARBA00022729"/>
    </source>
</evidence>
<reference evidence="16 17" key="1">
    <citation type="journal article" date="2015" name="Nat. Commun.">
        <title>Outbred genome sequencing and CRISPR/Cas9 gene editing in butterflies.</title>
        <authorList>
            <person name="Li X."/>
            <person name="Fan D."/>
            <person name="Zhang W."/>
            <person name="Liu G."/>
            <person name="Zhang L."/>
            <person name="Zhao L."/>
            <person name="Fang X."/>
            <person name="Chen L."/>
            <person name="Dong Y."/>
            <person name="Chen Y."/>
            <person name="Ding Y."/>
            <person name="Zhao R."/>
            <person name="Feng M."/>
            <person name="Zhu Y."/>
            <person name="Feng Y."/>
            <person name="Jiang X."/>
            <person name="Zhu D."/>
            <person name="Xiang H."/>
            <person name="Feng X."/>
            <person name="Li S."/>
            <person name="Wang J."/>
            <person name="Zhang G."/>
            <person name="Kronforst M.R."/>
            <person name="Wang W."/>
        </authorList>
    </citation>
    <scope>NUCLEOTIDE SEQUENCE [LARGE SCALE GENOMIC DNA]</scope>
    <source>
        <strain evidence="16">Ya'a_city_454_Px</strain>
        <tissue evidence="16">Whole body</tissue>
    </source>
</reference>
<keyword evidence="7" id="KW-0479">Metal-binding</keyword>
<sequence length="679" mass="78868">MKKYVTPKIESFNWEYYHTLEDIYQWMSDLAVQNPERVELRTIGQSVEGRDIQAVLIKKDKGRANVIVDGGMHGNEWISTVFVTFLIQKLVHAKNEDDILYDLANKYHWYLIPVVNPDGFDYSIKHDRLWRKNRRIFSTGEGVDLNRNFQHNFGKYGTSANVKDDNYGGREPFSEPESKALAGFITSKRDRLKFYISFHAYGQKIIIPYDDRVQHVENFSEMDNYAKQAILRMYRLNGVKYGVGTTYDTLGLRASGSSTTWVKKSFKTKYVITFLLRDNGSYGYALPNNQIKPTCEETLQGLIELMTARPRPFRTVIVYLVTIFPFDECAQKKYHNHTLYRAIPMSEKHLKFFKDLNQFYDVNYWRPPGKISKSVEFIISPEDKPAFTKDAEHLGIYLVTIMDNVQRAFDGQTVRSYVRRKMEQFDWRSYFKTIDIYKWLFDLGNEYPQEVYLESIGKTLENRDIIAVRILLGTGKRRPKVIVEGGIHAREWISPAFVTYMMNQILHAPKSNNTALKEIAFAYEWYFVPILNPDGYEITHTSDRLWRKNSRGVDLNRNFGIAFGTVGVSFSSWDNSYCGDHAFSERESSSMASFVRSKSEDLEYYLAFHSYGQYMIIPYTFTKKHLENYDEVYAMGKKAALRIADKHGTGYTVGTAFDTVGYLTSGVSGCWVKKTFKVP</sequence>
<dbReference type="GO" id="GO:0006508">
    <property type="term" value="P:proteolysis"/>
    <property type="evidence" value="ECO:0007669"/>
    <property type="project" value="UniProtKB-KW"/>
</dbReference>
<keyword evidence="10" id="KW-0862">Zinc</keyword>
<evidence type="ECO:0000256" key="14">
    <source>
        <dbReference type="PROSITE-ProRule" id="PRU01379"/>
    </source>
</evidence>
<dbReference type="Pfam" id="PF02244">
    <property type="entry name" value="Propep_M14"/>
    <property type="match status" value="1"/>
</dbReference>
<keyword evidence="9" id="KW-0378">Hydrolase</keyword>
<evidence type="ECO:0000256" key="1">
    <source>
        <dbReference type="ARBA" id="ARBA00001947"/>
    </source>
</evidence>
<dbReference type="PROSITE" id="PS00132">
    <property type="entry name" value="CARBOXYPEPT_ZN_1"/>
    <property type="match status" value="1"/>
</dbReference>
<dbReference type="InterPro" id="IPR057246">
    <property type="entry name" value="CARBOXYPEPT_ZN_1"/>
</dbReference>
<evidence type="ECO:0000256" key="3">
    <source>
        <dbReference type="ARBA" id="ARBA00005988"/>
    </source>
</evidence>
<dbReference type="Proteomes" id="UP000053268">
    <property type="component" value="Unassembled WGS sequence"/>
</dbReference>
<evidence type="ECO:0000313" key="16">
    <source>
        <dbReference type="EMBL" id="KPI92157.1"/>
    </source>
</evidence>
<comment type="cofactor">
    <cofactor evidence="1">
        <name>Zn(2+)</name>
        <dbReference type="ChEBI" id="CHEBI:29105"/>
    </cofactor>
</comment>
<dbReference type="InterPro" id="IPR036990">
    <property type="entry name" value="M14A-like_propep"/>
</dbReference>
<dbReference type="GO" id="GO:0004181">
    <property type="term" value="F:metallocarboxypeptidase activity"/>
    <property type="evidence" value="ECO:0007669"/>
    <property type="project" value="InterPro"/>
</dbReference>
<protein>
    <submittedName>
        <fullName evidence="16">Zinc carboxypeptidase A 1</fullName>
    </submittedName>
</protein>
<evidence type="ECO:0000256" key="13">
    <source>
        <dbReference type="ARBA" id="ARBA00057299"/>
    </source>
</evidence>
<dbReference type="GO" id="GO:0008270">
    <property type="term" value="F:zinc ion binding"/>
    <property type="evidence" value="ECO:0007669"/>
    <property type="project" value="InterPro"/>
</dbReference>
<organism evidence="16 17">
    <name type="scientific">Papilio xuthus</name>
    <name type="common">Asian swallowtail butterfly</name>
    <dbReference type="NCBI Taxonomy" id="66420"/>
    <lineage>
        <taxon>Eukaryota</taxon>
        <taxon>Metazoa</taxon>
        <taxon>Ecdysozoa</taxon>
        <taxon>Arthropoda</taxon>
        <taxon>Hexapoda</taxon>
        <taxon>Insecta</taxon>
        <taxon>Pterygota</taxon>
        <taxon>Neoptera</taxon>
        <taxon>Endopterygota</taxon>
        <taxon>Lepidoptera</taxon>
        <taxon>Glossata</taxon>
        <taxon>Ditrysia</taxon>
        <taxon>Papilionoidea</taxon>
        <taxon>Papilionidae</taxon>
        <taxon>Papilioninae</taxon>
        <taxon>Papilio</taxon>
    </lineage>
</organism>
<keyword evidence="5 16" id="KW-0121">Carboxypeptidase</keyword>
<feature type="domain" description="Peptidase M14" evidence="15">
    <location>
        <begin position="16"/>
        <end position="309"/>
    </location>
</feature>
<keyword evidence="6" id="KW-0645">Protease</keyword>
<evidence type="ECO:0000256" key="12">
    <source>
        <dbReference type="ARBA" id="ARBA00023157"/>
    </source>
</evidence>
<dbReference type="PROSITE" id="PS52035">
    <property type="entry name" value="PEPTIDASE_M14"/>
    <property type="match status" value="2"/>
</dbReference>
<dbReference type="SUPFAM" id="SSF53187">
    <property type="entry name" value="Zn-dependent exopeptidases"/>
    <property type="match status" value="2"/>
</dbReference>
<evidence type="ECO:0000256" key="11">
    <source>
        <dbReference type="ARBA" id="ARBA00023049"/>
    </source>
</evidence>
<feature type="domain" description="Peptidase M14" evidence="15">
    <location>
        <begin position="429"/>
        <end position="679"/>
    </location>
</feature>
<keyword evidence="11" id="KW-0482">Metalloprotease</keyword>
<dbReference type="FunFam" id="3.40.630.10:FF:000084">
    <property type="entry name" value="Carboxypeptidase B2"/>
    <property type="match status" value="1"/>
</dbReference>
<keyword evidence="12" id="KW-1015">Disulfide bond</keyword>
<evidence type="ECO:0000256" key="4">
    <source>
        <dbReference type="ARBA" id="ARBA00022525"/>
    </source>
</evidence>
<comment type="caution">
    <text evidence="14">Lacks conserved residue(s) required for the propagation of feature annotation.</text>
</comment>
<comment type="subcellular location">
    <subcellularLocation>
        <location evidence="2">Secreted</location>
    </subcellularLocation>
</comment>
<dbReference type="GO" id="GO:0005615">
    <property type="term" value="C:extracellular space"/>
    <property type="evidence" value="ECO:0007669"/>
    <property type="project" value="TreeGrafter"/>
</dbReference>
<evidence type="ECO:0000256" key="5">
    <source>
        <dbReference type="ARBA" id="ARBA00022645"/>
    </source>
</evidence>